<organism evidence="2 3">
    <name type="scientific">Porites evermanni</name>
    <dbReference type="NCBI Taxonomy" id="104178"/>
    <lineage>
        <taxon>Eukaryota</taxon>
        <taxon>Metazoa</taxon>
        <taxon>Cnidaria</taxon>
        <taxon>Anthozoa</taxon>
        <taxon>Hexacorallia</taxon>
        <taxon>Scleractinia</taxon>
        <taxon>Fungiina</taxon>
        <taxon>Poritidae</taxon>
        <taxon>Porites</taxon>
    </lineage>
</organism>
<dbReference type="Proteomes" id="UP001159427">
    <property type="component" value="Unassembled WGS sequence"/>
</dbReference>
<evidence type="ECO:0000256" key="1">
    <source>
        <dbReference type="SAM" id="MobiDB-lite"/>
    </source>
</evidence>
<name>A0ABN8SIK0_9CNID</name>
<protein>
    <submittedName>
        <fullName evidence="2">Uncharacterized protein</fullName>
    </submittedName>
</protein>
<proteinExistence type="predicted"/>
<sequence>MDLTRFYTDHKFGSIIDLRSMADTTMHADAPAETPAEVPEQFLTKVPTTKPAKHPWRVVTGKKVDERNRVPLDQKKNQETPAALQSKESKKNGKTQNKHSTLAPGDSPGQAIVERLNRAERLSRQQCAVEMGLPEGQRSSEWVVRLPAVVSALNGEVTRLTGRKPAEAIKEKAVAAKPSTPFLRPVGKNGKKSSPIINVRYLYQAGELEGGRQRATDVVWSLKVHNFLPPLVKPNEPIVYYLQDGPKRGFVLEELLAILPNTTLPFVSDTQ</sequence>
<gene>
    <name evidence="2" type="ORF">PEVE_00020270</name>
</gene>
<accession>A0ABN8SIK0</accession>
<comment type="caution">
    <text evidence="2">The sequence shown here is derived from an EMBL/GenBank/DDBJ whole genome shotgun (WGS) entry which is preliminary data.</text>
</comment>
<keyword evidence="3" id="KW-1185">Reference proteome</keyword>
<evidence type="ECO:0000313" key="3">
    <source>
        <dbReference type="Proteomes" id="UP001159427"/>
    </source>
</evidence>
<reference evidence="2 3" key="1">
    <citation type="submission" date="2022-05" db="EMBL/GenBank/DDBJ databases">
        <authorList>
            <consortium name="Genoscope - CEA"/>
            <person name="William W."/>
        </authorList>
    </citation>
    <scope>NUCLEOTIDE SEQUENCE [LARGE SCALE GENOMIC DNA]</scope>
</reference>
<feature type="compositionally biased region" description="Basic and acidic residues" evidence="1">
    <location>
        <begin position="62"/>
        <end position="78"/>
    </location>
</feature>
<evidence type="ECO:0000313" key="2">
    <source>
        <dbReference type="EMBL" id="CAH3190243.1"/>
    </source>
</evidence>
<dbReference type="EMBL" id="CALNXI010002720">
    <property type="protein sequence ID" value="CAH3190243.1"/>
    <property type="molecule type" value="Genomic_DNA"/>
</dbReference>
<feature type="region of interest" description="Disordered" evidence="1">
    <location>
        <begin position="47"/>
        <end position="110"/>
    </location>
</feature>